<dbReference type="PANTHER" id="PTHR23048:SF59">
    <property type="entry name" value="EF-HAND SUPERFAMILY PROTEIN"/>
    <property type="match status" value="1"/>
</dbReference>
<dbReference type="InterPro" id="IPR018247">
    <property type="entry name" value="EF_Hand_1_Ca_BS"/>
</dbReference>
<dbReference type="OMA" id="VKRMKSW"/>
<feature type="domain" description="EF-hand" evidence="4">
    <location>
        <begin position="81"/>
        <end position="116"/>
    </location>
</feature>
<evidence type="ECO:0000313" key="5">
    <source>
        <dbReference type="Ensembl" id="ENSSSUP00005019888.1"/>
    </source>
</evidence>
<feature type="domain" description="EF-hand" evidence="4">
    <location>
        <begin position="117"/>
        <end position="149"/>
    </location>
</feature>
<dbReference type="SUPFAM" id="SSF47473">
    <property type="entry name" value="EF-hand"/>
    <property type="match status" value="1"/>
</dbReference>
<dbReference type="InterPro" id="IPR002048">
    <property type="entry name" value="EF_hand_dom"/>
</dbReference>
<evidence type="ECO:0000259" key="4">
    <source>
        <dbReference type="PROSITE" id="PS50222"/>
    </source>
</evidence>
<reference evidence="5 6" key="1">
    <citation type="submission" date="2019-05" db="EMBL/GenBank/DDBJ databases">
        <title>A Chromosome-scale Meerkat (S. suricatta) Genome Assembly.</title>
        <authorList>
            <person name="Dudchenko O."/>
            <person name="Lieberman Aiden E."/>
            <person name="Tung J."/>
            <person name="Barreiro L.B."/>
            <person name="Clutton-Brock T.H."/>
        </authorList>
    </citation>
    <scope>NUCLEOTIDE SEQUENCE [LARGE SCALE GENOMIC DNA]</scope>
</reference>
<dbReference type="PANTHER" id="PTHR23048">
    <property type="entry name" value="MYOSIN LIGHT CHAIN 1, 3"/>
    <property type="match status" value="1"/>
</dbReference>
<feature type="domain" description="EF-hand" evidence="4">
    <location>
        <begin position="8"/>
        <end position="43"/>
    </location>
</feature>
<dbReference type="GO" id="GO:0016460">
    <property type="term" value="C:myosin II complex"/>
    <property type="evidence" value="ECO:0007669"/>
    <property type="project" value="TreeGrafter"/>
</dbReference>
<name>A0A673U353_SURSU</name>
<evidence type="ECO:0000313" key="6">
    <source>
        <dbReference type="Proteomes" id="UP000472268"/>
    </source>
</evidence>
<dbReference type="Ensembl" id="ENSSSUT00005022749.1">
    <property type="protein sequence ID" value="ENSSSUP00005019888.1"/>
    <property type="gene ID" value="ENSSSUG00005012911.1"/>
</dbReference>
<reference evidence="5" key="2">
    <citation type="submission" date="2025-08" db="UniProtKB">
        <authorList>
            <consortium name="Ensembl"/>
        </authorList>
    </citation>
    <scope>IDENTIFICATION</scope>
</reference>
<evidence type="ECO:0000256" key="3">
    <source>
        <dbReference type="ARBA" id="ARBA00022837"/>
    </source>
</evidence>
<gene>
    <name evidence="5" type="primary">CALML5</name>
</gene>
<keyword evidence="3" id="KW-0106">Calcium</keyword>
<keyword evidence="6" id="KW-1185">Reference proteome</keyword>
<dbReference type="RefSeq" id="XP_029811458.1">
    <property type="nucleotide sequence ID" value="XM_029955598.1"/>
</dbReference>
<dbReference type="CTD" id="51806"/>
<protein>
    <submittedName>
        <fullName evidence="5">Calmodulin like 5</fullName>
    </submittedName>
</protein>
<dbReference type="OrthoDB" id="26525at2759"/>
<keyword evidence="1" id="KW-0479">Metal-binding</keyword>
<proteinExistence type="predicted"/>
<dbReference type="PROSITE" id="PS00018">
    <property type="entry name" value="EF_HAND_1"/>
    <property type="match status" value="4"/>
</dbReference>
<reference evidence="5" key="3">
    <citation type="submission" date="2025-09" db="UniProtKB">
        <authorList>
            <consortium name="Ensembl"/>
        </authorList>
    </citation>
    <scope>IDENTIFICATION</scope>
</reference>
<dbReference type="InterPro" id="IPR050230">
    <property type="entry name" value="CALM/Myosin/TropC-like"/>
</dbReference>
<feature type="domain" description="EF-hand" evidence="4">
    <location>
        <begin position="44"/>
        <end position="79"/>
    </location>
</feature>
<evidence type="ECO:0000256" key="2">
    <source>
        <dbReference type="ARBA" id="ARBA00022737"/>
    </source>
</evidence>
<sequence>MAGQLTKEQEEKFRVAFDYVDKDKDGKINMEELGAAMEAMGKKMSKAELEQLMALVDTDGDGAISFQEFLAVAAQGMKAGGSEAEIREVFRAFDLDSDGRISVDELKQAMAKMGKSLSQEELDAVIQGADLDQDGQVNFEEFRRILSEK</sequence>
<evidence type="ECO:0000256" key="1">
    <source>
        <dbReference type="ARBA" id="ARBA00022723"/>
    </source>
</evidence>
<dbReference type="AlphaFoldDB" id="A0A673U353"/>
<dbReference type="Gene3D" id="1.10.238.10">
    <property type="entry name" value="EF-hand"/>
    <property type="match status" value="2"/>
</dbReference>
<dbReference type="Proteomes" id="UP000472268">
    <property type="component" value="Chromosome 10"/>
</dbReference>
<organism evidence="5 6">
    <name type="scientific">Suricata suricatta</name>
    <name type="common">Meerkat</name>
    <dbReference type="NCBI Taxonomy" id="37032"/>
    <lineage>
        <taxon>Eukaryota</taxon>
        <taxon>Metazoa</taxon>
        <taxon>Chordata</taxon>
        <taxon>Craniata</taxon>
        <taxon>Vertebrata</taxon>
        <taxon>Euteleostomi</taxon>
        <taxon>Mammalia</taxon>
        <taxon>Eutheria</taxon>
        <taxon>Laurasiatheria</taxon>
        <taxon>Carnivora</taxon>
        <taxon>Feliformia</taxon>
        <taxon>Herpestidae</taxon>
        <taxon>Suricata</taxon>
    </lineage>
</organism>
<dbReference type="GeneID" id="115305381"/>
<dbReference type="FunFam" id="1.10.238.10:FF:000001">
    <property type="entry name" value="Calmodulin 1"/>
    <property type="match status" value="1"/>
</dbReference>
<dbReference type="PROSITE" id="PS50222">
    <property type="entry name" value="EF_HAND_2"/>
    <property type="match status" value="4"/>
</dbReference>
<dbReference type="GO" id="GO:0005509">
    <property type="term" value="F:calcium ion binding"/>
    <property type="evidence" value="ECO:0007669"/>
    <property type="project" value="InterPro"/>
</dbReference>
<keyword evidence="2" id="KW-0677">Repeat</keyword>
<dbReference type="Pfam" id="PF13499">
    <property type="entry name" value="EF-hand_7"/>
    <property type="match status" value="2"/>
</dbReference>
<accession>A0A673U353</accession>
<dbReference type="SMART" id="SM00054">
    <property type="entry name" value="EFh"/>
    <property type="match status" value="4"/>
</dbReference>
<dbReference type="InterPro" id="IPR011992">
    <property type="entry name" value="EF-hand-dom_pair"/>
</dbReference>